<feature type="region of interest" description="Disordered" evidence="2">
    <location>
        <begin position="565"/>
        <end position="606"/>
    </location>
</feature>
<feature type="compositionally biased region" description="Low complexity" evidence="2">
    <location>
        <begin position="104"/>
        <end position="119"/>
    </location>
</feature>
<gene>
    <name evidence="3" type="ORF">AUC69_03530</name>
</gene>
<comment type="caution">
    <text evidence="3">The sequence shown here is derived from an EMBL/GenBank/DDBJ whole genome shotgun (WGS) entry which is preliminary data.</text>
</comment>
<name>A0A1E3VL17_9HYPH</name>
<feature type="region of interest" description="Disordered" evidence="2">
    <location>
        <begin position="1"/>
        <end position="137"/>
    </location>
</feature>
<dbReference type="SUPFAM" id="SSF48435">
    <property type="entry name" value="Bacterial muramidases"/>
    <property type="match status" value="1"/>
</dbReference>
<evidence type="ECO:0000256" key="1">
    <source>
        <dbReference type="ARBA" id="ARBA00022729"/>
    </source>
</evidence>
<organism evidence="3 4">
    <name type="scientific">Methyloceanibacter superfactus</name>
    <dbReference type="NCBI Taxonomy" id="1774969"/>
    <lineage>
        <taxon>Bacteria</taxon>
        <taxon>Pseudomonadati</taxon>
        <taxon>Pseudomonadota</taxon>
        <taxon>Alphaproteobacteria</taxon>
        <taxon>Hyphomicrobiales</taxon>
        <taxon>Hyphomicrobiaceae</taxon>
        <taxon>Methyloceanibacter</taxon>
    </lineage>
</organism>
<sequence length="606" mass="65876">MSVAAPDLVSLPDRNPERPVLTAEQVPASQEAAPSAPDTAPAAAETASTSAEATPDPGAVPESDAAPKTDATAEAATESSDTTSVAAIPAPGSNPAKPEEPAEATEAPAVEEAQAPSPEMVKVPPPDINPNRGSPMDPPAPEPALDYAAVLKPLLSYDLGSSDESRMRFVMRHKGSIDETAAKISDSAVRDFALWYRYKHNKSTVLDAEAVEAFRIAHPDWPGQDDLREKAETSLFLGEASPEQIKAFFGASAPQTGAGKAALASVYLKDGNEAAAEDLVVSAWRDHRLNEPVEKKILDNYGKMLTVEHHRARIDQLLYPDKQSVTKDALRIAKLLPPDEQKKVDARIAVIKRGGNAGKLLDALPDDAVKADIGLRFNNIQWLRRTKDKDQRLIAFKLLLDAPLEPNVLLDLNEWWIERRINVRAALNDGHPRTAYEIAAKHGLASGDSFIEAEFLAGWVALRYLNEPNTALRHFLALRKAATDSRNIALGEYWLGRTALALGDRASAVIHFHGAAKYPQYFYGQLGRQALDPRPARLEVTSTPVPTQADIDRFMSRNGVRASASPGRLRWNGSRRSSSWRCRGPWTTPPRSCSSPSSPKPWTGSR</sequence>
<proteinExistence type="predicted"/>
<evidence type="ECO:0008006" key="5">
    <source>
        <dbReference type="Google" id="ProtNLM"/>
    </source>
</evidence>
<dbReference type="Gene3D" id="1.25.20.10">
    <property type="entry name" value="Bacterial muramidases"/>
    <property type="match status" value="1"/>
</dbReference>
<feature type="compositionally biased region" description="Low complexity" evidence="2">
    <location>
        <begin position="567"/>
        <end position="606"/>
    </location>
</feature>
<dbReference type="Proteomes" id="UP000094472">
    <property type="component" value="Unassembled WGS sequence"/>
</dbReference>
<dbReference type="GO" id="GO:0004553">
    <property type="term" value="F:hydrolase activity, hydrolyzing O-glycosyl compounds"/>
    <property type="evidence" value="ECO:0007669"/>
    <property type="project" value="InterPro"/>
</dbReference>
<dbReference type="InterPro" id="IPR008939">
    <property type="entry name" value="Lytic_TGlycosylase_superhlx_U"/>
</dbReference>
<keyword evidence="4" id="KW-1185">Reference proteome</keyword>
<accession>A0A1E3VL17</accession>
<keyword evidence="1" id="KW-0732">Signal</keyword>
<protein>
    <recommendedName>
        <fullName evidence="5">Transglycosylase SLT domain-containing protein</fullName>
    </recommendedName>
</protein>
<reference evidence="3 4" key="1">
    <citation type="journal article" date="2016" name="Environ. Microbiol.">
        <title>New Methyloceanibacter diversity from North Sea sediments includes methanotroph containing solely the soluble methane monooxygenase.</title>
        <authorList>
            <person name="Vekeman B."/>
            <person name="Kerckhof F.M."/>
            <person name="Cremers G."/>
            <person name="de Vos P."/>
            <person name="Vandamme P."/>
            <person name="Boon N."/>
            <person name="Op den Camp H.J."/>
            <person name="Heylen K."/>
        </authorList>
    </citation>
    <scope>NUCLEOTIDE SEQUENCE [LARGE SCALE GENOMIC DNA]</scope>
    <source>
        <strain evidence="3 4">R-67175</strain>
    </source>
</reference>
<dbReference type="GO" id="GO:0042597">
    <property type="term" value="C:periplasmic space"/>
    <property type="evidence" value="ECO:0007669"/>
    <property type="project" value="InterPro"/>
</dbReference>
<dbReference type="EMBL" id="LPWF01000036">
    <property type="protein sequence ID" value="ODR94229.1"/>
    <property type="molecule type" value="Genomic_DNA"/>
</dbReference>
<evidence type="ECO:0000313" key="4">
    <source>
        <dbReference type="Proteomes" id="UP000094472"/>
    </source>
</evidence>
<evidence type="ECO:0000313" key="3">
    <source>
        <dbReference type="EMBL" id="ODR94229.1"/>
    </source>
</evidence>
<evidence type="ECO:0000256" key="2">
    <source>
        <dbReference type="SAM" id="MobiDB-lite"/>
    </source>
</evidence>
<dbReference type="STRING" id="1774969.AUC69_03530"/>
<dbReference type="AlphaFoldDB" id="A0A1E3VL17"/>
<feature type="compositionally biased region" description="Low complexity" evidence="2">
    <location>
        <begin position="64"/>
        <end position="87"/>
    </location>
</feature>
<feature type="compositionally biased region" description="Low complexity" evidence="2">
    <location>
        <begin position="31"/>
        <end position="57"/>
    </location>
</feature>